<accession>A0A3N4J4N7</accession>
<evidence type="ECO:0000313" key="2">
    <source>
        <dbReference type="Proteomes" id="UP000276215"/>
    </source>
</evidence>
<evidence type="ECO:0000313" key="1">
    <source>
        <dbReference type="EMBL" id="RPA91571.1"/>
    </source>
</evidence>
<dbReference type="Gene3D" id="3.20.20.70">
    <property type="entry name" value="Aldolase class I"/>
    <property type="match status" value="1"/>
</dbReference>
<name>A0A3N4J4N7_9PEZI</name>
<dbReference type="STRING" id="1336337.A0A3N4J4N7"/>
<dbReference type="AlphaFoldDB" id="A0A3N4J4N7"/>
<sequence>MKLLNESAAAGAGWGLVLAPGYFAAATSRGGRCVGSSIPVMIYHYPGVSNNIKLPPASSAP</sequence>
<organism evidence="1 2">
    <name type="scientific">Choiromyces venosus 120613-1</name>
    <dbReference type="NCBI Taxonomy" id="1336337"/>
    <lineage>
        <taxon>Eukaryota</taxon>
        <taxon>Fungi</taxon>
        <taxon>Dikarya</taxon>
        <taxon>Ascomycota</taxon>
        <taxon>Pezizomycotina</taxon>
        <taxon>Pezizomycetes</taxon>
        <taxon>Pezizales</taxon>
        <taxon>Tuberaceae</taxon>
        <taxon>Choiromyces</taxon>
    </lineage>
</organism>
<reference evidence="1 2" key="1">
    <citation type="journal article" date="2018" name="Nat. Ecol. Evol.">
        <title>Pezizomycetes genomes reveal the molecular basis of ectomycorrhizal truffle lifestyle.</title>
        <authorList>
            <person name="Murat C."/>
            <person name="Payen T."/>
            <person name="Noel B."/>
            <person name="Kuo A."/>
            <person name="Morin E."/>
            <person name="Chen J."/>
            <person name="Kohler A."/>
            <person name="Krizsan K."/>
            <person name="Balestrini R."/>
            <person name="Da Silva C."/>
            <person name="Montanini B."/>
            <person name="Hainaut M."/>
            <person name="Levati E."/>
            <person name="Barry K.W."/>
            <person name="Belfiori B."/>
            <person name="Cichocki N."/>
            <person name="Clum A."/>
            <person name="Dockter R.B."/>
            <person name="Fauchery L."/>
            <person name="Guy J."/>
            <person name="Iotti M."/>
            <person name="Le Tacon F."/>
            <person name="Lindquist E.A."/>
            <person name="Lipzen A."/>
            <person name="Malagnac F."/>
            <person name="Mello A."/>
            <person name="Molinier V."/>
            <person name="Miyauchi S."/>
            <person name="Poulain J."/>
            <person name="Riccioni C."/>
            <person name="Rubini A."/>
            <person name="Sitrit Y."/>
            <person name="Splivallo R."/>
            <person name="Traeger S."/>
            <person name="Wang M."/>
            <person name="Zifcakova L."/>
            <person name="Wipf D."/>
            <person name="Zambonelli A."/>
            <person name="Paolocci F."/>
            <person name="Nowrousian M."/>
            <person name="Ottonello S."/>
            <person name="Baldrian P."/>
            <person name="Spatafora J.W."/>
            <person name="Henrissat B."/>
            <person name="Nagy L.G."/>
            <person name="Aury J.M."/>
            <person name="Wincker P."/>
            <person name="Grigoriev I.V."/>
            <person name="Bonfante P."/>
            <person name="Martin F.M."/>
        </authorList>
    </citation>
    <scope>NUCLEOTIDE SEQUENCE [LARGE SCALE GENOMIC DNA]</scope>
    <source>
        <strain evidence="1 2">120613-1</strain>
    </source>
</reference>
<proteinExistence type="predicted"/>
<protein>
    <submittedName>
        <fullName evidence="1">Uncharacterized protein</fullName>
    </submittedName>
</protein>
<keyword evidence="2" id="KW-1185">Reference proteome</keyword>
<dbReference type="EMBL" id="ML120493">
    <property type="protein sequence ID" value="RPA91571.1"/>
    <property type="molecule type" value="Genomic_DNA"/>
</dbReference>
<dbReference type="Proteomes" id="UP000276215">
    <property type="component" value="Unassembled WGS sequence"/>
</dbReference>
<dbReference type="InterPro" id="IPR013785">
    <property type="entry name" value="Aldolase_TIM"/>
</dbReference>
<gene>
    <name evidence="1" type="ORF">L873DRAFT_1819236</name>
</gene>
<dbReference type="OrthoDB" id="191315at2759"/>